<dbReference type="PIRSF" id="PIRSF000137">
    <property type="entry name" value="Alcohol_oxidase"/>
    <property type="match status" value="1"/>
</dbReference>
<dbReference type="GO" id="GO:0050660">
    <property type="term" value="F:flavin adenine dinucleotide binding"/>
    <property type="evidence" value="ECO:0007669"/>
    <property type="project" value="InterPro"/>
</dbReference>
<keyword evidence="3 6" id="KW-0285">Flavoprotein</keyword>
<reference evidence="9 10" key="1">
    <citation type="submission" date="2019-01" db="EMBL/GenBank/DDBJ databases">
        <title>Genomic insights into a novel species Rhodoferax sp.</title>
        <authorList>
            <person name="Jin L."/>
        </authorList>
    </citation>
    <scope>NUCLEOTIDE SEQUENCE [LARGE SCALE GENOMIC DNA]</scope>
    <source>
        <strain evidence="9 10">CHu59-6-5</strain>
    </source>
</reference>
<evidence type="ECO:0000313" key="10">
    <source>
        <dbReference type="Proteomes" id="UP000316798"/>
    </source>
</evidence>
<sequence length="573" mass="62505">MSDTAFDYIIVGAGTAGCLLANRLSADATKRVLLIEAGRKDDYHWIHIPVGYLYCIGNPRTDWLYQTEPDAGLNGRALRYPRGKTLGGSSSINGMIYMRGQARDYDQWAQLTGDNAWAWANALPYFKLHEDYYQGADAAHGARGSTPELLQDDKTPYRQLLRHRQAGGEWRVEKQRLRWDILDAFSQAAQQAGIAATDDFNRGNNEGVGYFAVNQKAGWRWNSAKAFLRPTCYGRPNFEMWTSAQVRRLVFETAADGSQRCTGVQVRASTENVTATARCEVILCAGSIGSPQILQLSGLGPAALLQRCGVPVVRDLPGVGANLQDHLQIRAVFKVQGVKTLNTMASSLLGKAKIGLEYALRQTGPMSMAPSQLGAFTRSDASQAWPNLQFHVQPLSLDAFGEPLHDFPAFTASVCNLNPTSRGTVQIRSPRFEDAPAIAPNYLSTAQDRKIAADSLRVTRRIVAQPALARFQPQEYKPGVQFQSDEELAKLAGDIATTIFHPVGTTRMGRADDPMAVVDARLRVHDGQGGLVAGLRVVDAGVMPTITSGNTNSPTLMIAEKAAQWIAEEGLKA</sequence>
<dbReference type="Gene3D" id="3.50.50.60">
    <property type="entry name" value="FAD/NAD(P)-binding domain"/>
    <property type="match status" value="1"/>
</dbReference>
<dbReference type="PANTHER" id="PTHR11552">
    <property type="entry name" value="GLUCOSE-METHANOL-CHOLINE GMC OXIDOREDUCTASE"/>
    <property type="match status" value="1"/>
</dbReference>
<dbReference type="EMBL" id="CP035503">
    <property type="protein sequence ID" value="QDL39414.1"/>
    <property type="molecule type" value="Genomic_DNA"/>
</dbReference>
<evidence type="ECO:0000256" key="3">
    <source>
        <dbReference type="ARBA" id="ARBA00022630"/>
    </source>
</evidence>
<dbReference type="PROSITE" id="PS00624">
    <property type="entry name" value="GMC_OXRED_2"/>
    <property type="match status" value="1"/>
</dbReference>
<dbReference type="Proteomes" id="UP000316798">
    <property type="component" value="Chromosome"/>
</dbReference>
<accession>A0A515DG86</accession>
<dbReference type="InterPro" id="IPR000172">
    <property type="entry name" value="GMC_OxRdtase_N"/>
</dbReference>
<dbReference type="Gene3D" id="3.30.560.10">
    <property type="entry name" value="Glucose Oxidase, domain 3"/>
    <property type="match status" value="1"/>
</dbReference>
<dbReference type="Pfam" id="PF00732">
    <property type="entry name" value="GMC_oxred_N"/>
    <property type="match status" value="1"/>
</dbReference>
<feature type="domain" description="Glucose-methanol-choline oxidoreductase N-terminal" evidence="7">
    <location>
        <begin position="83"/>
        <end position="106"/>
    </location>
</feature>
<evidence type="ECO:0000256" key="2">
    <source>
        <dbReference type="ARBA" id="ARBA00010790"/>
    </source>
</evidence>
<dbReference type="SUPFAM" id="SSF54373">
    <property type="entry name" value="FAD-linked reductases, C-terminal domain"/>
    <property type="match status" value="1"/>
</dbReference>
<keyword evidence="10" id="KW-1185">Reference proteome</keyword>
<dbReference type="AlphaFoldDB" id="A0A515DG86"/>
<evidence type="ECO:0000259" key="7">
    <source>
        <dbReference type="PROSITE" id="PS00623"/>
    </source>
</evidence>
<dbReference type="PROSITE" id="PS00623">
    <property type="entry name" value="GMC_OXRED_1"/>
    <property type="match status" value="1"/>
</dbReference>
<dbReference type="InterPro" id="IPR036188">
    <property type="entry name" value="FAD/NAD-bd_sf"/>
</dbReference>
<dbReference type="InterPro" id="IPR012132">
    <property type="entry name" value="GMC_OxRdtase"/>
</dbReference>
<dbReference type="PANTHER" id="PTHR11552:SF147">
    <property type="entry name" value="CHOLINE DEHYDROGENASE, MITOCHONDRIAL"/>
    <property type="match status" value="1"/>
</dbReference>
<evidence type="ECO:0000313" key="9">
    <source>
        <dbReference type="EMBL" id="QDL39414.1"/>
    </source>
</evidence>
<gene>
    <name evidence="9" type="ORF">EUB48_20365</name>
</gene>
<comment type="cofactor">
    <cofactor evidence="1 5">
        <name>FAD</name>
        <dbReference type="ChEBI" id="CHEBI:57692"/>
    </cofactor>
</comment>
<dbReference type="KEGG" id="rhf:EUB48_20365"/>
<evidence type="ECO:0000259" key="8">
    <source>
        <dbReference type="PROSITE" id="PS00624"/>
    </source>
</evidence>
<dbReference type="OrthoDB" id="9785276at2"/>
<keyword evidence="4 5" id="KW-0274">FAD</keyword>
<dbReference type="RefSeq" id="WP_142820883.1">
    <property type="nucleotide sequence ID" value="NZ_CP035503.1"/>
</dbReference>
<name>A0A515DG86_9BURK</name>
<protein>
    <submittedName>
        <fullName evidence="9">Choline dehydrogenase</fullName>
    </submittedName>
</protein>
<evidence type="ECO:0000256" key="6">
    <source>
        <dbReference type="RuleBase" id="RU003968"/>
    </source>
</evidence>
<evidence type="ECO:0000256" key="1">
    <source>
        <dbReference type="ARBA" id="ARBA00001974"/>
    </source>
</evidence>
<dbReference type="Pfam" id="PF05199">
    <property type="entry name" value="GMC_oxred_C"/>
    <property type="match status" value="1"/>
</dbReference>
<proteinExistence type="inferred from homology"/>
<organism evidence="9 10">
    <name type="scientific">Rhodoferax sediminis</name>
    <dbReference type="NCBI Taxonomy" id="2509614"/>
    <lineage>
        <taxon>Bacteria</taxon>
        <taxon>Pseudomonadati</taxon>
        <taxon>Pseudomonadota</taxon>
        <taxon>Betaproteobacteria</taxon>
        <taxon>Burkholderiales</taxon>
        <taxon>Comamonadaceae</taxon>
        <taxon>Rhodoferax</taxon>
    </lineage>
</organism>
<dbReference type="SUPFAM" id="SSF51905">
    <property type="entry name" value="FAD/NAD(P)-binding domain"/>
    <property type="match status" value="1"/>
</dbReference>
<evidence type="ECO:0000256" key="5">
    <source>
        <dbReference type="PIRSR" id="PIRSR000137-2"/>
    </source>
</evidence>
<dbReference type="GO" id="GO:0016614">
    <property type="term" value="F:oxidoreductase activity, acting on CH-OH group of donors"/>
    <property type="evidence" value="ECO:0007669"/>
    <property type="project" value="InterPro"/>
</dbReference>
<comment type="similarity">
    <text evidence="2 6">Belongs to the GMC oxidoreductase family.</text>
</comment>
<dbReference type="InterPro" id="IPR007867">
    <property type="entry name" value="GMC_OxRtase_C"/>
</dbReference>
<evidence type="ECO:0000256" key="4">
    <source>
        <dbReference type="ARBA" id="ARBA00022827"/>
    </source>
</evidence>
<feature type="binding site" evidence="5">
    <location>
        <position position="246"/>
    </location>
    <ligand>
        <name>FAD</name>
        <dbReference type="ChEBI" id="CHEBI:57692"/>
    </ligand>
</feature>
<feature type="domain" description="Glucose-methanol-choline oxidoreductase N-terminal" evidence="8">
    <location>
        <begin position="286"/>
        <end position="300"/>
    </location>
</feature>